<keyword evidence="3 12" id="KW-0716">Sensory transduction</keyword>
<keyword evidence="8 12" id="KW-0472">Membrane</keyword>
<dbReference type="FunFam" id="1.20.1070.10:FF:000013">
    <property type="entry name" value="Olfactory receptor"/>
    <property type="match status" value="1"/>
</dbReference>
<evidence type="ECO:0000256" key="1">
    <source>
        <dbReference type="ARBA" id="ARBA00004651"/>
    </source>
</evidence>
<evidence type="ECO:0000259" key="13">
    <source>
        <dbReference type="PROSITE" id="PS50262"/>
    </source>
</evidence>
<reference evidence="14" key="1">
    <citation type="submission" date="2025-08" db="UniProtKB">
        <authorList>
            <consortium name="Ensembl"/>
        </authorList>
    </citation>
    <scope>IDENTIFICATION</scope>
</reference>
<dbReference type="Gene3D" id="1.20.1070.10">
    <property type="entry name" value="Rhodopsin 7-helix transmembrane proteins"/>
    <property type="match status" value="1"/>
</dbReference>
<feature type="transmembrane region" description="Helical" evidence="12">
    <location>
        <begin position="142"/>
        <end position="166"/>
    </location>
</feature>
<feature type="transmembrane region" description="Helical" evidence="12">
    <location>
        <begin position="94"/>
        <end position="122"/>
    </location>
</feature>
<keyword evidence="6 12" id="KW-1133">Transmembrane helix</keyword>
<dbReference type="PRINTS" id="PR00237">
    <property type="entry name" value="GPCRRHODOPSN"/>
</dbReference>
<keyword evidence="9 11" id="KW-0675">Receptor</keyword>
<dbReference type="OrthoDB" id="5969463at2759"/>
<dbReference type="Ensembl" id="ENSLLET00000007573.1">
    <property type="protein sequence ID" value="ENSLLEP00000007274.1"/>
    <property type="gene ID" value="ENSLLEG00000004604.1"/>
</dbReference>
<evidence type="ECO:0000256" key="8">
    <source>
        <dbReference type="ARBA" id="ARBA00023136"/>
    </source>
</evidence>
<keyword evidence="15" id="KW-1185">Reference proteome</keyword>
<proteinExistence type="inferred from homology"/>
<dbReference type="InterPro" id="IPR050402">
    <property type="entry name" value="OR51/52/56-like"/>
</dbReference>
<evidence type="ECO:0000256" key="12">
    <source>
        <dbReference type="RuleBase" id="RU363047"/>
    </source>
</evidence>
<keyword evidence="10 11" id="KW-0807">Transducer</keyword>
<dbReference type="SUPFAM" id="SSF81321">
    <property type="entry name" value="Family A G protein-coupled receptor-like"/>
    <property type="match status" value="1"/>
</dbReference>
<dbReference type="InterPro" id="IPR000276">
    <property type="entry name" value="GPCR_Rhodpsn"/>
</dbReference>
<comment type="similarity">
    <text evidence="11">Belongs to the G-protein coupled receptor 1 family.</text>
</comment>
<keyword evidence="2 12" id="KW-1003">Cell membrane</keyword>
<evidence type="ECO:0000256" key="6">
    <source>
        <dbReference type="ARBA" id="ARBA00022989"/>
    </source>
</evidence>
<evidence type="ECO:0000313" key="15">
    <source>
        <dbReference type="Proteomes" id="UP000694569"/>
    </source>
</evidence>
<dbReference type="GO" id="GO:0004930">
    <property type="term" value="F:G protein-coupled receptor activity"/>
    <property type="evidence" value="ECO:0007669"/>
    <property type="project" value="UniProtKB-KW"/>
</dbReference>
<dbReference type="AlphaFoldDB" id="A0A8C5M3F4"/>
<name>A0A8C5M3F4_9ANUR</name>
<protein>
    <recommendedName>
        <fullName evidence="12">Olfactory receptor</fullName>
    </recommendedName>
</protein>
<evidence type="ECO:0000256" key="11">
    <source>
        <dbReference type="RuleBase" id="RU000688"/>
    </source>
</evidence>
<organism evidence="14 15">
    <name type="scientific">Leptobrachium leishanense</name>
    <name type="common">Leishan spiny toad</name>
    <dbReference type="NCBI Taxonomy" id="445787"/>
    <lineage>
        <taxon>Eukaryota</taxon>
        <taxon>Metazoa</taxon>
        <taxon>Chordata</taxon>
        <taxon>Craniata</taxon>
        <taxon>Vertebrata</taxon>
        <taxon>Euteleostomi</taxon>
        <taxon>Amphibia</taxon>
        <taxon>Batrachia</taxon>
        <taxon>Anura</taxon>
        <taxon>Pelobatoidea</taxon>
        <taxon>Megophryidae</taxon>
        <taxon>Leptobrachium</taxon>
    </lineage>
</organism>
<evidence type="ECO:0000313" key="14">
    <source>
        <dbReference type="Ensembl" id="ENSLLEP00000007274.1"/>
    </source>
</evidence>
<dbReference type="PROSITE" id="PS00237">
    <property type="entry name" value="G_PROTEIN_RECEP_F1_1"/>
    <property type="match status" value="1"/>
</dbReference>
<keyword evidence="5 12" id="KW-0552">Olfaction</keyword>
<evidence type="ECO:0000256" key="3">
    <source>
        <dbReference type="ARBA" id="ARBA00022606"/>
    </source>
</evidence>
<evidence type="ECO:0000256" key="10">
    <source>
        <dbReference type="ARBA" id="ARBA00023224"/>
    </source>
</evidence>
<dbReference type="GO" id="GO:0005886">
    <property type="term" value="C:plasma membrane"/>
    <property type="evidence" value="ECO:0007669"/>
    <property type="project" value="UniProtKB-SubCell"/>
</dbReference>
<feature type="domain" description="G-protein coupled receptors family 1 profile" evidence="13">
    <location>
        <begin position="43"/>
        <end position="310"/>
    </location>
</feature>
<dbReference type="PROSITE" id="PS50262">
    <property type="entry name" value="G_PROTEIN_RECEP_F1_2"/>
    <property type="match status" value="1"/>
</dbReference>
<dbReference type="Proteomes" id="UP000694569">
    <property type="component" value="Unplaced"/>
</dbReference>
<dbReference type="PANTHER" id="PTHR26450:SF23">
    <property type="entry name" value="OLFACTORY RECEPTOR 52E5"/>
    <property type="match status" value="1"/>
</dbReference>
<dbReference type="InterPro" id="IPR000725">
    <property type="entry name" value="Olfact_rcpt"/>
</dbReference>
<keyword evidence="7 11" id="KW-0297">G-protein coupled receptor</keyword>
<reference evidence="14" key="2">
    <citation type="submission" date="2025-09" db="UniProtKB">
        <authorList>
            <consortium name="Ensembl"/>
        </authorList>
    </citation>
    <scope>IDENTIFICATION</scope>
</reference>
<dbReference type="GeneTree" id="ENSGT01150000286940"/>
<feature type="transmembrane region" description="Helical" evidence="12">
    <location>
        <begin position="239"/>
        <end position="262"/>
    </location>
</feature>
<dbReference type="PANTHER" id="PTHR26450">
    <property type="entry name" value="OLFACTORY RECEPTOR 56B1-RELATED"/>
    <property type="match status" value="1"/>
</dbReference>
<feature type="transmembrane region" description="Helical" evidence="12">
    <location>
        <begin position="199"/>
        <end position="227"/>
    </location>
</feature>
<comment type="subcellular location">
    <subcellularLocation>
        <location evidence="1 12">Cell membrane</location>
        <topology evidence="1 12">Multi-pass membrane protein</topology>
    </subcellularLocation>
</comment>
<dbReference type="InterPro" id="IPR017452">
    <property type="entry name" value="GPCR_Rhodpsn_7TM"/>
</dbReference>
<feature type="transmembrane region" description="Helical" evidence="12">
    <location>
        <begin position="28"/>
        <end position="50"/>
    </location>
</feature>
<dbReference type="Pfam" id="PF13853">
    <property type="entry name" value="7tm_4"/>
    <property type="match status" value="1"/>
</dbReference>
<evidence type="ECO:0000256" key="5">
    <source>
        <dbReference type="ARBA" id="ARBA00022725"/>
    </source>
</evidence>
<sequence>MAVINVTSFYPTFFILVGIPGLEASQHWLGIAFCSFYVIALLGNIMLIIVIPSSPKLSEPMFTFLLVLATNDVLLSTCLVPKMLAIFWSGSGVIVFQACLLQMFFLHSFTSFESGLLLAMAFDRYVAICKPLRYSAIITNKLIMKLIVAILVRAVILVSPCIFLILKFQSFKTNVISHSYCEHMAVVKLANGDIRVNSALGLMVAFTILGVDVILIVLSYTIIFRAVYRLPSTEARLKAFNTCTPHMCVFISLYTLAIFSFLSHRYGKHIPWVRFPINCTCFQPSLHHDQCMGRRAIITTTTSASNMLMYRSFQMEAD</sequence>
<feature type="transmembrane region" description="Helical" evidence="12">
    <location>
        <begin position="62"/>
        <end position="88"/>
    </location>
</feature>
<dbReference type="GO" id="GO:0004984">
    <property type="term" value="F:olfactory receptor activity"/>
    <property type="evidence" value="ECO:0007669"/>
    <property type="project" value="InterPro"/>
</dbReference>
<evidence type="ECO:0000256" key="9">
    <source>
        <dbReference type="ARBA" id="ARBA00023170"/>
    </source>
</evidence>
<dbReference type="PRINTS" id="PR00245">
    <property type="entry name" value="OLFACTORYR"/>
</dbReference>
<evidence type="ECO:0000256" key="7">
    <source>
        <dbReference type="ARBA" id="ARBA00023040"/>
    </source>
</evidence>
<keyword evidence="4 11" id="KW-0812">Transmembrane</keyword>
<evidence type="ECO:0000256" key="4">
    <source>
        <dbReference type="ARBA" id="ARBA00022692"/>
    </source>
</evidence>
<accession>A0A8C5M3F4</accession>
<evidence type="ECO:0000256" key="2">
    <source>
        <dbReference type="ARBA" id="ARBA00022475"/>
    </source>
</evidence>